<dbReference type="PROSITE" id="PS51462">
    <property type="entry name" value="NUDIX"/>
    <property type="match status" value="1"/>
</dbReference>
<dbReference type="Gene3D" id="3.90.79.10">
    <property type="entry name" value="Nucleoside Triphosphate Pyrophosphohydrolase"/>
    <property type="match status" value="1"/>
</dbReference>
<evidence type="ECO:0000256" key="1">
    <source>
        <dbReference type="ARBA" id="ARBA00001946"/>
    </source>
</evidence>
<keyword evidence="2" id="KW-0378">Hydrolase</keyword>
<proteinExistence type="predicted"/>
<dbReference type="GO" id="GO:0016787">
    <property type="term" value="F:hydrolase activity"/>
    <property type="evidence" value="ECO:0007669"/>
    <property type="project" value="UniProtKB-KW"/>
</dbReference>
<sequence>MAKLHTLMISAACLLDADGRLLLVRKRGTSAFMLPGGKLEAGEDALAALCRELPEELGLTFARSAFTALGRFEAPAANEPDTCVRAEVFTGALDVPVSVAAELDAQRWLVRGEPWPDDLAPLLRLHVLPALWPSAATTRQDFHRQHADDARREAERLLAERAAWGSRWPAWVATQLYALSPAPYAAMVRRELERLAAE</sequence>
<dbReference type="Pfam" id="PF00293">
    <property type="entry name" value="NUDIX"/>
    <property type="match status" value="1"/>
</dbReference>
<dbReference type="SUPFAM" id="SSF55811">
    <property type="entry name" value="Nudix"/>
    <property type="match status" value="1"/>
</dbReference>
<evidence type="ECO:0000313" key="5">
    <source>
        <dbReference type="Proteomes" id="UP000243778"/>
    </source>
</evidence>
<dbReference type="PANTHER" id="PTHR43046">
    <property type="entry name" value="GDP-MANNOSE MANNOSYL HYDROLASE"/>
    <property type="match status" value="1"/>
</dbReference>
<protein>
    <submittedName>
        <fullName evidence="4">8-oxo-dGTP pyrophosphatase MutT, NUDIX family</fullName>
    </submittedName>
</protein>
<evidence type="ECO:0000313" key="4">
    <source>
        <dbReference type="EMBL" id="SDY04016.1"/>
    </source>
</evidence>
<dbReference type="InterPro" id="IPR000086">
    <property type="entry name" value="NUDIX_hydrolase_dom"/>
</dbReference>
<accession>A0A1H3GL28</accession>
<dbReference type="PROSITE" id="PS00893">
    <property type="entry name" value="NUDIX_BOX"/>
    <property type="match status" value="1"/>
</dbReference>
<dbReference type="STRING" id="1007099.SAMN05216287_4387"/>
<dbReference type="InterPro" id="IPR015797">
    <property type="entry name" value="NUDIX_hydrolase-like_dom_sf"/>
</dbReference>
<dbReference type="PANTHER" id="PTHR43046:SF2">
    <property type="entry name" value="8-OXO-DGTP DIPHOSPHATASE-RELATED"/>
    <property type="match status" value="1"/>
</dbReference>
<feature type="domain" description="Nudix hydrolase" evidence="3">
    <location>
        <begin position="6"/>
        <end position="132"/>
    </location>
</feature>
<dbReference type="Proteomes" id="UP000243778">
    <property type="component" value="Unassembled WGS sequence"/>
</dbReference>
<dbReference type="InterPro" id="IPR020084">
    <property type="entry name" value="NUDIX_hydrolase_CS"/>
</dbReference>
<dbReference type="AlphaFoldDB" id="A0A1H3GL28"/>
<name>A0A1H3GL28_9PSED</name>
<evidence type="ECO:0000256" key="2">
    <source>
        <dbReference type="ARBA" id="ARBA00022801"/>
    </source>
</evidence>
<gene>
    <name evidence="4" type="ORF">SAMN05216287_4387</name>
</gene>
<comment type="cofactor">
    <cofactor evidence="1">
        <name>Mg(2+)</name>
        <dbReference type="ChEBI" id="CHEBI:18420"/>
    </cofactor>
</comment>
<dbReference type="OrthoDB" id="9801098at2"/>
<dbReference type="EMBL" id="FNNU01000010">
    <property type="protein sequence ID" value="SDY04016.1"/>
    <property type="molecule type" value="Genomic_DNA"/>
</dbReference>
<dbReference type="CDD" id="cd04690">
    <property type="entry name" value="NUDIX_Hydrolase"/>
    <property type="match status" value="1"/>
</dbReference>
<keyword evidence="5" id="KW-1185">Reference proteome</keyword>
<evidence type="ECO:0000259" key="3">
    <source>
        <dbReference type="PROSITE" id="PS51462"/>
    </source>
</evidence>
<organism evidence="4 5">
    <name type="scientific">Pseudomonas kuykendallii</name>
    <dbReference type="NCBI Taxonomy" id="1007099"/>
    <lineage>
        <taxon>Bacteria</taxon>
        <taxon>Pseudomonadati</taxon>
        <taxon>Pseudomonadota</taxon>
        <taxon>Gammaproteobacteria</taxon>
        <taxon>Pseudomonadales</taxon>
        <taxon>Pseudomonadaceae</taxon>
        <taxon>Pseudomonas</taxon>
    </lineage>
</organism>
<reference evidence="5" key="1">
    <citation type="submission" date="2016-10" db="EMBL/GenBank/DDBJ databases">
        <authorList>
            <person name="Varghese N."/>
            <person name="Submissions S."/>
        </authorList>
    </citation>
    <scope>NUCLEOTIDE SEQUENCE [LARGE SCALE GENOMIC DNA]</scope>
    <source>
        <strain evidence="5">NRRL B-59562</strain>
    </source>
</reference>